<dbReference type="eggNOG" id="COG1164">
    <property type="taxonomic scope" value="Bacteria"/>
</dbReference>
<evidence type="ECO:0008006" key="3">
    <source>
        <dbReference type="Google" id="ProtNLM"/>
    </source>
</evidence>
<proteinExistence type="predicted"/>
<evidence type="ECO:0000313" key="1">
    <source>
        <dbReference type="EMBL" id="EAW32166.1"/>
    </source>
</evidence>
<keyword evidence="2" id="KW-1185">Reference proteome</keyword>
<protein>
    <recommendedName>
        <fullName evidence="3">Peptidase M3A/M3B catalytic domain-containing protein</fullName>
    </recommendedName>
</protein>
<evidence type="ECO:0000313" key="2">
    <source>
        <dbReference type="Proteomes" id="UP000004931"/>
    </source>
</evidence>
<name>A0Y7R2_9GAMM</name>
<sequence length="295" mass="33184">MSNTVPDGSLIPLVSLEDTGERLPSSCITRETDLSRWLALNRLEKTSCLKLLDQLLLDTFGIATETPGISNEVTTVDPSHAWKICCDAISSSIPSLRPVVEKTFTETSTCLRPRNSTISQSFTYDRGFHRVPFVYVDYSYSSKSLISLAHEFGHALQITASNDSDVYARMPPISRECCAFVAEHCLIDYARHSAPVLFSGLVAAWAKDNLYYLVDNAETLKRAFNKDTLSYHYSWNYPLARLWSHWLWNERHDNLADLFHTNGTSSEDIWGLKNIASSLDSGPSTLYSQTVPRDD</sequence>
<dbReference type="OrthoDB" id="9766487at2"/>
<dbReference type="AlphaFoldDB" id="A0Y7R2"/>
<organism evidence="1 2">
    <name type="scientific">marine gamma proteobacterium HTCC2143</name>
    <dbReference type="NCBI Taxonomy" id="247633"/>
    <lineage>
        <taxon>Bacteria</taxon>
        <taxon>Pseudomonadati</taxon>
        <taxon>Pseudomonadota</taxon>
        <taxon>Gammaproteobacteria</taxon>
        <taxon>Cellvibrionales</taxon>
        <taxon>Spongiibacteraceae</taxon>
        <taxon>BD1-7 clade</taxon>
    </lineage>
</organism>
<gene>
    <name evidence="1" type="ORF">GP2143_12961</name>
</gene>
<dbReference type="EMBL" id="AAVT01000001">
    <property type="protein sequence ID" value="EAW32166.1"/>
    <property type="molecule type" value="Genomic_DNA"/>
</dbReference>
<accession>A0Y7R2</accession>
<comment type="caution">
    <text evidence="1">The sequence shown here is derived from an EMBL/GenBank/DDBJ whole genome shotgun (WGS) entry which is preliminary data.</text>
</comment>
<reference evidence="1 2" key="1">
    <citation type="journal article" date="2010" name="J. Bacteriol.">
        <title>Genome sequence of the oligotrophic marine Gammaproteobacterium HTCC2143, isolated from the Oregon Coast.</title>
        <authorList>
            <person name="Oh H.M."/>
            <person name="Kang I."/>
            <person name="Ferriera S."/>
            <person name="Giovannoni S.J."/>
            <person name="Cho J.C."/>
        </authorList>
    </citation>
    <scope>NUCLEOTIDE SEQUENCE [LARGE SCALE GENOMIC DNA]</scope>
    <source>
        <strain evidence="1 2">HTCC2143</strain>
    </source>
</reference>
<dbReference type="Proteomes" id="UP000004931">
    <property type="component" value="Unassembled WGS sequence"/>
</dbReference>
<dbReference type="InterPro" id="IPR042088">
    <property type="entry name" value="OligoPept_F_C"/>
</dbReference>
<dbReference type="SUPFAM" id="SSF55486">
    <property type="entry name" value="Metalloproteases ('zincins'), catalytic domain"/>
    <property type="match status" value="1"/>
</dbReference>
<dbReference type="STRING" id="247633.GP2143_12961"/>
<dbReference type="Gene3D" id="1.10.1370.20">
    <property type="entry name" value="Oligoendopeptidase f, C-terminal domain"/>
    <property type="match status" value="1"/>
</dbReference>